<reference evidence="1" key="1">
    <citation type="journal article" date="2014" name="Front. Microbiol.">
        <title>High frequency of phylogenetically diverse reductive dehalogenase-homologous genes in deep subseafloor sedimentary metagenomes.</title>
        <authorList>
            <person name="Kawai M."/>
            <person name="Futagami T."/>
            <person name="Toyoda A."/>
            <person name="Takaki Y."/>
            <person name="Nishi S."/>
            <person name="Hori S."/>
            <person name="Arai W."/>
            <person name="Tsubouchi T."/>
            <person name="Morono Y."/>
            <person name="Uchiyama I."/>
            <person name="Ito T."/>
            <person name="Fujiyama A."/>
            <person name="Inagaki F."/>
            <person name="Takami H."/>
        </authorList>
    </citation>
    <scope>NUCLEOTIDE SEQUENCE</scope>
    <source>
        <strain evidence="1">Expedition CK06-06</strain>
    </source>
</reference>
<proteinExistence type="predicted"/>
<protein>
    <submittedName>
        <fullName evidence="1">Uncharacterized protein</fullName>
    </submittedName>
</protein>
<dbReference type="EMBL" id="BARW01041128">
    <property type="protein sequence ID" value="GAJ22632.1"/>
    <property type="molecule type" value="Genomic_DNA"/>
</dbReference>
<accession>X1VQN5</accession>
<gene>
    <name evidence="1" type="ORF">S12H4_61767</name>
</gene>
<dbReference type="AlphaFoldDB" id="X1VQN5"/>
<evidence type="ECO:0000313" key="1">
    <source>
        <dbReference type="EMBL" id="GAJ22632.1"/>
    </source>
</evidence>
<organism evidence="1">
    <name type="scientific">marine sediment metagenome</name>
    <dbReference type="NCBI Taxonomy" id="412755"/>
    <lineage>
        <taxon>unclassified sequences</taxon>
        <taxon>metagenomes</taxon>
        <taxon>ecological metagenomes</taxon>
    </lineage>
</organism>
<comment type="caution">
    <text evidence="1">The sequence shown here is derived from an EMBL/GenBank/DDBJ whole genome shotgun (WGS) entry which is preliminary data.</text>
</comment>
<feature type="non-terminal residue" evidence="1">
    <location>
        <position position="1"/>
    </location>
</feature>
<name>X1VQN5_9ZZZZ</name>
<sequence>NSILYFHSKNLLPIRTFQPIGLETSNDQITMIKIFFWILDN</sequence>